<keyword evidence="3 6" id="KW-0489">Methyltransferase</keyword>
<dbReference type="CDD" id="cd02440">
    <property type="entry name" value="AdoMet_MTases"/>
    <property type="match status" value="1"/>
</dbReference>
<dbReference type="GO" id="GO:0005737">
    <property type="term" value="C:cytoplasm"/>
    <property type="evidence" value="ECO:0007669"/>
    <property type="project" value="UniProtKB-SubCell"/>
</dbReference>
<evidence type="ECO:0000256" key="5">
    <source>
        <dbReference type="ARBA" id="ARBA00022691"/>
    </source>
</evidence>
<comment type="function">
    <text evidence="6">Methylates ribosomal protein L11.</text>
</comment>
<evidence type="ECO:0000256" key="6">
    <source>
        <dbReference type="HAMAP-Rule" id="MF_00735"/>
    </source>
</evidence>
<comment type="caution">
    <text evidence="7">The sequence shown here is derived from an EMBL/GenBank/DDBJ whole genome shotgun (WGS) entry which is preliminary data.</text>
</comment>
<sequence length="304" mass="32994">MRIFAYRKCYNGGGRLNQAMNWIEIEVTVRPEDVDLVSVLLYELTGYGLKVGRDQPGTQTGAGGPVCLKGYLPGERAGDIGKIITGLKTFVLQPVQVKELPNTDWLGLWQSHYRTFRVGKRFVIRPPWEEYTSLPDDLVINLEPGMAFGCGTHPTTRLCLELLEKAVSPGDLVYDVGTGSGILAIAAALLGARQVVAVDEDAVAVRVARENVSRNGLEAVVSVVQGDLLHGIVEPAAVIVANLAADVIIAFAPDAARHLKSGGSFVAGGIPALRRAEVQAALERYFVVREVVYLDEWVAFWAKR</sequence>
<dbReference type="InterPro" id="IPR050078">
    <property type="entry name" value="Ribosomal_L11_MeTrfase_PrmA"/>
</dbReference>
<proteinExistence type="inferred from homology"/>
<evidence type="ECO:0000256" key="3">
    <source>
        <dbReference type="ARBA" id="ARBA00022603"/>
    </source>
</evidence>
<comment type="subcellular location">
    <subcellularLocation>
        <location evidence="6">Cytoplasm</location>
    </subcellularLocation>
</comment>
<name>A0A7C1IXM8_9THEO</name>
<reference evidence="7" key="1">
    <citation type="journal article" date="2020" name="mSystems">
        <title>Genome- and Community-Level Interaction Insights into Carbon Utilization and Element Cycling Functions of Hydrothermarchaeota in Hydrothermal Sediment.</title>
        <authorList>
            <person name="Zhou Z."/>
            <person name="Liu Y."/>
            <person name="Xu W."/>
            <person name="Pan J."/>
            <person name="Luo Z.H."/>
            <person name="Li M."/>
        </authorList>
    </citation>
    <scope>NUCLEOTIDE SEQUENCE [LARGE SCALE GENOMIC DNA]</scope>
    <source>
        <strain evidence="7">SpSt-301</strain>
    </source>
</reference>
<organism evidence="7">
    <name type="scientific">Ammonifex degensii</name>
    <dbReference type="NCBI Taxonomy" id="42838"/>
    <lineage>
        <taxon>Bacteria</taxon>
        <taxon>Bacillati</taxon>
        <taxon>Bacillota</taxon>
        <taxon>Clostridia</taxon>
        <taxon>Thermoanaerobacterales</taxon>
        <taxon>Thermoanaerobacteraceae</taxon>
        <taxon>Ammonifex</taxon>
    </lineage>
</organism>
<dbReference type="InterPro" id="IPR029063">
    <property type="entry name" value="SAM-dependent_MTases_sf"/>
</dbReference>
<evidence type="ECO:0000256" key="2">
    <source>
        <dbReference type="ARBA" id="ARBA00022490"/>
    </source>
</evidence>
<feature type="binding site" evidence="6">
    <location>
        <position position="156"/>
    </location>
    <ligand>
        <name>S-adenosyl-L-methionine</name>
        <dbReference type="ChEBI" id="CHEBI:59789"/>
    </ligand>
</feature>
<dbReference type="EMBL" id="DSMV01000109">
    <property type="protein sequence ID" value="HDW51451.1"/>
    <property type="molecule type" value="Genomic_DNA"/>
</dbReference>
<dbReference type="SUPFAM" id="SSF53335">
    <property type="entry name" value="S-adenosyl-L-methionine-dependent methyltransferases"/>
    <property type="match status" value="1"/>
</dbReference>
<dbReference type="PANTHER" id="PTHR43648:SF1">
    <property type="entry name" value="ELECTRON TRANSFER FLAVOPROTEIN BETA SUBUNIT LYSINE METHYLTRANSFERASE"/>
    <property type="match status" value="1"/>
</dbReference>
<keyword evidence="5 6" id="KW-0949">S-adenosyl-L-methionine</keyword>
<dbReference type="HAMAP" id="MF_00735">
    <property type="entry name" value="Methyltr_PrmA"/>
    <property type="match status" value="1"/>
</dbReference>
<evidence type="ECO:0000256" key="1">
    <source>
        <dbReference type="ARBA" id="ARBA00009741"/>
    </source>
</evidence>
<feature type="binding site" evidence="6">
    <location>
        <position position="242"/>
    </location>
    <ligand>
        <name>S-adenosyl-L-methionine</name>
        <dbReference type="ChEBI" id="CHEBI:59789"/>
    </ligand>
</feature>
<dbReference type="Pfam" id="PF06325">
    <property type="entry name" value="PrmA"/>
    <property type="match status" value="1"/>
</dbReference>
<feature type="binding site" evidence="6">
    <location>
        <position position="177"/>
    </location>
    <ligand>
        <name>S-adenosyl-L-methionine</name>
        <dbReference type="ChEBI" id="CHEBI:59789"/>
    </ligand>
</feature>
<dbReference type="EC" id="2.1.1.-" evidence="6"/>
<keyword evidence="4 6" id="KW-0808">Transferase</keyword>
<dbReference type="AlphaFoldDB" id="A0A7C1IXM8"/>
<dbReference type="NCBIfam" id="TIGR00406">
    <property type="entry name" value="prmA"/>
    <property type="match status" value="1"/>
</dbReference>
<evidence type="ECO:0000313" key="7">
    <source>
        <dbReference type="EMBL" id="HDW51451.1"/>
    </source>
</evidence>
<protein>
    <recommendedName>
        <fullName evidence="6">Ribosomal protein L11 methyltransferase</fullName>
        <shortName evidence="6">L11 Mtase</shortName>
        <ecNumber evidence="6">2.1.1.-</ecNumber>
    </recommendedName>
</protein>
<dbReference type="GO" id="GO:0005840">
    <property type="term" value="C:ribosome"/>
    <property type="evidence" value="ECO:0007669"/>
    <property type="project" value="UniProtKB-KW"/>
</dbReference>
<keyword evidence="7" id="KW-0689">Ribosomal protein</keyword>
<dbReference type="GO" id="GO:0032259">
    <property type="term" value="P:methylation"/>
    <property type="evidence" value="ECO:0007669"/>
    <property type="project" value="UniProtKB-KW"/>
</dbReference>
<dbReference type="InterPro" id="IPR004498">
    <property type="entry name" value="Ribosomal_PrmA_MeTrfase"/>
</dbReference>
<comment type="similarity">
    <text evidence="1 6">Belongs to the methyltransferase superfamily. PrmA family.</text>
</comment>
<comment type="catalytic activity">
    <reaction evidence="6">
        <text>L-lysyl-[protein] + 3 S-adenosyl-L-methionine = N(6),N(6),N(6)-trimethyl-L-lysyl-[protein] + 3 S-adenosyl-L-homocysteine + 3 H(+)</text>
        <dbReference type="Rhea" id="RHEA:54192"/>
        <dbReference type="Rhea" id="RHEA-COMP:9752"/>
        <dbReference type="Rhea" id="RHEA-COMP:13826"/>
        <dbReference type="ChEBI" id="CHEBI:15378"/>
        <dbReference type="ChEBI" id="CHEBI:29969"/>
        <dbReference type="ChEBI" id="CHEBI:57856"/>
        <dbReference type="ChEBI" id="CHEBI:59789"/>
        <dbReference type="ChEBI" id="CHEBI:61961"/>
    </reaction>
</comment>
<dbReference type="PANTHER" id="PTHR43648">
    <property type="entry name" value="ELECTRON TRANSFER FLAVOPROTEIN BETA SUBUNIT LYSINE METHYLTRANSFERASE"/>
    <property type="match status" value="1"/>
</dbReference>
<dbReference type="Gene3D" id="3.40.50.150">
    <property type="entry name" value="Vaccinia Virus protein VP39"/>
    <property type="match status" value="1"/>
</dbReference>
<keyword evidence="7" id="KW-0687">Ribonucleoprotein</keyword>
<dbReference type="GO" id="GO:0008276">
    <property type="term" value="F:protein methyltransferase activity"/>
    <property type="evidence" value="ECO:0007669"/>
    <property type="project" value="UniProtKB-UniRule"/>
</dbReference>
<gene>
    <name evidence="6 7" type="primary">prmA</name>
    <name evidence="7" type="ORF">ENQ35_01695</name>
</gene>
<accession>A0A7C1IXM8</accession>
<keyword evidence="2 6" id="KW-0963">Cytoplasm</keyword>
<evidence type="ECO:0000256" key="4">
    <source>
        <dbReference type="ARBA" id="ARBA00022679"/>
    </source>
</evidence>
<feature type="binding site" evidence="6">
    <location>
        <position position="199"/>
    </location>
    <ligand>
        <name>S-adenosyl-L-methionine</name>
        <dbReference type="ChEBI" id="CHEBI:59789"/>
    </ligand>
</feature>